<dbReference type="Proteomes" id="UP000292408">
    <property type="component" value="Unassembled WGS sequence"/>
</dbReference>
<protein>
    <submittedName>
        <fullName evidence="11">Amino acid/amide ABC transporter membrane protein 1 (HAAT family)</fullName>
    </submittedName>
</protein>
<dbReference type="RefSeq" id="WP_241971414.1">
    <property type="nucleotide sequence ID" value="NZ_SGXT01000017.1"/>
</dbReference>
<comment type="caution">
    <text evidence="11">The sequence shown here is derived from an EMBL/GenBank/DDBJ whole genome shotgun (WGS) entry which is preliminary data.</text>
</comment>
<evidence type="ECO:0000256" key="10">
    <source>
        <dbReference type="SAM" id="SignalP"/>
    </source>
</evidence>
<evidence type="ECO:0000256" key="8">
    <source>
        <dbReference type="ARBA" id="ARBA00037998"/>
    </source>
</evidence>
<dbReference type="GO" id="GO:0006865">
    <property type="term" value="P:amino acid transport"/>
    <property type="evidence" value="ECO:0007669"/>
    <property type="project" value="UniProtKB-KW"/>
</dbReference>
<feature type="transmembrane region" description="Helical" evidence="9">
    <location>
        <begin position="342"/>
        <end position="361"/>
    </location>
</feature>
<reference evidence="11 12" key="1">
    <citation type="journal article" date="2015" name="Stand. Genomic Sci.">
        <title>Genomic Encyclopedia of Bacterial and Archaeal Type Strains, Phase III: the genomes of soil and plant-associated and newly described type strains.</title>
        <authorList>
            <person name="Whitman W.B."/>
            <person name="Woyke T."/>
            <person name="Klenk H.P."/>
            <person name="Zhou Y."/>
            <person name="Lilburn T.G."/>
            <person name="Beck B.J."/>
            <person name="De Vos P."/>
            <person name="Vandamme P."/>
            <person name="Eisen J.A."/>
            <person name="Garrity G."/>
            <person name="Hugenholtz P."/>
            <person name="Kyrpides N.C."/>
        </authorList>
    </citation>
    <scope>NUCLEOTIDE SEQUENCE [LARGE SCALE GENOMIC DNA]</scope>
    <source>
        <strain evidence="11 12">AC4r</strain>
    </source>
</reference>
<feature type="transmembrane region" description="Helical" evidence="9">
    <location>
        <begin position="373"/>
        <end position="403"/>
    </location>
</feature>
<evidence type="ECO:0000256" key="1">
    <source>
        <dbReference type="ARBA" id="ARBA00004651"/>
    </source>
</evidence>
<dbReference type="EMBL" id="SGXT01000017">
    <property type="protein sequence ID" value="RZT58365.1"/>
    <property type="molecule type" value="Genomic_DNA"/>
</dbReference>
<feature type="transmembrane region" description="Helical" evidence="9">
    <location>
        <begin position="187"/>
        <end position="207"/>
    </location>
</feature>
<dbReference type="InterPro" id="IPR008969">
    <property type="entry name" value="CarboxyPept-like_regulatory"/>
</dbReference>
<evidence type="ECO:0000256" key="7">
    <source>
        <dbReference type="ARBA" id="ARBA00023136"/>
    </source>
</evidence>
<evidence type="ECO:0000313" key="12">
    <source>
        <dbReference type="Proteomes" id="UP000292408"/>
    </source>
</evidence>
<feature type="signal peptide" evidence="10">
    <location>
        <begin position="1"/>
        <end position="38"/>
    </location>
</feature>
<keyword evidence="4 9" id="KW-0812">Transmembrane</keyword>
<evidence type="ECO:0000256" key="4">
    <source>
        <dbReference type="ARBA" id="ARBA00022692"/>
    </source>
</evidence>
<dbReference type="InterPro" id="IPR001851">
    <property type="entry name" value="ABC_transp_permease"/>
</dbReference>
<keyword evidence="2" id="KW-0813">Transport</keyword>
<evidence type="ECO:0000313" key="11">
    <source>
        <dbReference type="EMBL" id="RZT58365.1"/>
    </source>
</evidence>
<sequence>MAHAATTPTSRRWPRLVATLLALLFSAVALMSAAPAHAASQVGIDENDYRVSGIVRLDGDPLEGIRITVEGPGQSAEAITNAEGRWAIGVPERDTYVVTLDESTLPEGIAVVDETGEDETPNSREATVGPSGSVVANFFIGEGERATTNVGGQILDRLFLGLNFGLLLALVAIGLSLVFGTTGLSNFAHAELVAFGAIMLLVLSVFLELPLPLAILIALLLSMAMGWANDAALWKPLRRRGVGLIPMMIVSIGLSLAGRYLYQFFIGGETRQLPYATTTALNTGFYGLSVIDIASMAIAIIVLLAVAFFLLRTRLGKATRAVSDNPALAAASGIDVDRVIRIVWVMAGGLAGLGGILWAYFRPGVSWDMGFQILLLTFAAVVLGGLGTAFGALIGSIIVGLFVEMSTLVIAADMKYVGALVVLIVVLLVRPQGILGRKERIG</sequence>
<organism evidence="11 12">
    <name type="scientific">Microcella alkaliphila</name>
    <dbReference type="NCBI Taxonomy" id="279828"/>
    <lineage>
        <taxon>Bacteria</taxon>
        <taxon>Bacillati</taxon>
        <taxon>Actinomycetota</taxon>
        <taxon>Actinomycetes</taxon>
        <taxon>Micrococcales</taxon>
        <taxon>Microbacteriaceae</taxon>
        <taxon>Microcella</taxon>
    </lineage>
</organism>
<dbReference type="GO" id="GO:0022857">
    <property type="term" value="F:transmembrane transporter activity"/>
    <property type="evidence" value="ECO:0007669"/>
    <property type="project" value="InterPro"/>
</dbReference>
<dbReference type="InterPro" id="IPR052157">
    <property type="entry name" value="BCAA_transport_permease"/>
</dbReference>
<dbReference type="AlphaFoldDB" id="A0A4Q7TDA5"/>
<dbReference type="PANTHER" id="PTHR11795">
    <property type="entry name" value="BRANCHED-CHAIN AMINO ACID TRANSPORT SYSTEM PERMEASE PROTEIN LIVH"/>
    <property type="match status" value="1"/>
</dbReference>
<dbReference type="Pfam" id="PF02653">
    <property type="entry name" value="BPD_transp_2"/>
    <property type="match status" value="1"/>
</dbReference>
<comment type="similarity">
    <text evidence="8">Belongs to the binding-protein-dependent transport system permease family. LivHM subfamily.</text>
</comment>
<keyword evidence="10" id="KW-0732">Signal</keyword>
<accession>A0A4Q7TDA5</accession>
<feature type="transmembrane region" description="Helical" evidence="9">
    <location>
        <begin position="285"/>
        <end position="311"/>
    </location>
</feature>
<gene>
    <name evidence="11" type="ORF">EV140_2134</name>
</gene>
<proteinExistence type="inferred from homology"/>
<dbReference type="SUPFAM" id="SSF49464">
    <property type="entry name" value="Carboxypeptidase regulatory domain-like"/>
    <property type="match status" value="1"/>
</dbReference>
<evidence type="ECO:0000256" key="2">
    <source>
        <dbReference type="ARBA" id="ARBA00022448"/>
    </source>
</evidence>
<evidence type="ECO:0000256" key="6">
    <source>
        <dbReference type="ARBA" id="ARBA00022989"/>
    </source>
</evidence>
<dbReference type="CDD" id="cd06582">
    <property type="entry name" value="TM_PBP1_LivH_like"/>
    <property type="match status" value="1"/>
</dbReference>
<feature type="chain" id="PRO_5020555216" evidence="10">
    <location>
        <begin position="39"/>
        <end position="442"/>
    </location>
</feature>
<evidence type="ECO:0000256" key="5">
    <source>
        <dbReference type="ARBA" id="ARBA00022970"/>
    </source>
</evidence>
<keyword evidence="5" id="KW-0029">Amino-acid transport</keyword>
<keyword evidence="3" id="KW-1003">Cell membrane</keyword>
<comment type="subcellular location">
    <subcellularLocation>
        <location evidence="1">Cell membrane</location>
        <topology evidence="1">Multi-pass membrane protein</topology>
    </subcellularLocation>
</comment>
<feature type="transmembrane region" description="Helical" evidence="9">
    <location>
        <begin position="244"/>
        <end position="265"/>
    </location>
</feature>
<keyword evidence="6 9" id="KW-1133">Transmembrane helix</keyword>
<feature type="transmembrane region" description="Helical" evidence="9">
    <location>
        <begin position="158"/>
        <end position="180"/>
    </location>
</feature>
<dbReference type="GO" id="GO:0005886">
    <property type="term" value="C:plasma membrane"/>
    <property type="evidence" value="ECO:0007669"/>
    <property type="project" value="UniProtKB-SubCell"/>
</dbReference>
<evidence type="ECO:0000256" key="3">
    <source>
        <dbReference type="ARBA" id="ARBA00022475"/>
    </source>
</evidence>
<keyword evidence="12" id="KW-1185">Reference proteome</keyword>
<evidence type="ECO:0000256" key="9">
    <source>
        <dbReference type="SAM" id="Phobius"/>
    </source>
</evidence>
<keyword evidence="7 9" id="KW-0472">Membrane</keyword>
<feature type="transmembrane region" description="Helical" evidence="9">
    <location>
        <begin position="415"/>
        <end position="435"/>
    </location>
</feature>
<dbReference type="PANTHER" id="PTHR11795:SF449">
    <property type="entry name" value="BRANCHED-CHAIN AMINO ACID TRANSPORT PERMEASE PROTEIN LIVH-RELATED"/>
    <property type="match status" value="1"/>
</dbReference>
<name>A0A4Q7TDA5_9MICO</name>
<feature type="transmembrane region" description="Helical" evidence="9">
    <location>
        <begin position="213"/>
        <end position="232"/>
    </location>
</feature>